<protein>
    <submittedName>
        <fullName evidence="2">Putative microtubule-actin cross-linking factor 1-like</fullName>
    </submittedName>
</protein>
<dbReference type="SUPFAM" id="SSF75399">
    <property type="entry name" value="Plakin repeat"/>
    <property type="match status" value="1"/>
</dbReference>
<organism evidence="2">
    <name type="scientific">Apis cerana</name>
    <name type="common">Indian honeybee</name>
    <dbReference type="NCBI Taxonomy" id="7461"/>
    <lineage>
        <taxon>Eukaryota</taxon>
        <taxon>Metazoa</taxon>
        <taxon>Ecdysozoa</taxon>
        <taxon>Arthropoda</taxon>
        <taxon>Hexapoda</taxon>
        <taxon>Insecta</taxon>
        <taxon>Pterygota</taxon>
        <taxon>Neoptera</taxon>
        <taxon>Endopterygota</taxon>
        <taxon>Hymenoptera</taxon>
        <taxon>Apocrita</taxon>
        <taxon>Aculeata</taxon>
        <taxon>Apoidea</taxon>
        <taxon>Anthophila</taxon>
        <taxon>Apidae</taxon>
        <taxon>Apis</taxon>
    </lineage>
</organism>
<dbReference type="Gene3D" id="3.90.1290.10">
    <property type="entry name" value="Plakin repeat"/>
    <property type="match status" value="1"/>
</dbReference>
<evidence type="ECO:0000256" key="1">
    <source>
        <dbReference type="SAM" id="MobiDB-lite"/>
    </source>
</evidence>
<dbReference type="AlphaFoldDB" id="V9ILA7"/>
<dbReference type="EMBL" id="JR049730">
    <property type="protein sequence ID" value="AEY61054.1"/>
    <property type="molecule type" value="mRNA"/>
</dbReference>
<name>V9ILA7_APICE</name>
<feature type="compositionally biased region" description="Basic residues" evidence="1">
    <location>
        <begin position="119"/>
        <end position="144"/>
    </location>
</feature>
<proteinExistence type="evidence at transcript level"/>
<feature type="region of interest" description="Disordered" evidence="1">
    <location>
        <begin position="118"/>
        <end position="144"/>
    </location>
</feature>
<evidence type="ECO:0000313" key="2">
    <source>
        <dbReference type="EMBL" id="AEY61054.1"/>
    </source>
</evidence>
<accession>V9ILA7</accession>
<reference evidence="2" key="1">
    <citation type="submission" date="2011-11" db="EMBL/GenBank/DDBJ databases">
        <title>Decoding the brain transcriptome of the Eastern honeybee (Apis cerana) based on pyrosequencing.</title>
        <authorList>
            <person name="Sun L."/>
            <person name="Zheng H."/>
            <person name="Wang Y."/>
            <person name="Xie X."/>
            <person name="Zhu Y."/>
            <person name="Gu W."/>
            <person name="Wang S."/>
        </authorList>
    </citation>
    <scope>NUCLEOTIDE SEQUENCE</scope>
    <source>
        <tissue evidence="2">Brain</tissue>
    </source>
</reference>
<dbReference type="InterPro" id="IPR035915">
    <property type="entry name" value="Plakin_repeat_sf"/>
</dbReference>
<sequence length="155" mass="17273">MLNLGIGMARKGREMTLLEAVLSESIDPRTGMLLDRSRGRRPISLEDGIKRGLITPDGAALLTALLDIAVTVQTTTTKVREEGGRMEDTTSFEAMDVVDNVPRAIGTTTVVIAKDRVVPPRRTRKRGRRRLTRPPPHPRGRSSARIRIKIRTRAW</sequence>
<gene>
    <name evidence="2" type="ORF">ACCB10951</name>
</gene>